<dbReference type="InterPro" id="IPR000626">
    <property type="entry name" value="Ubiquitin-like_dom"/>
</dbReference>
<gene>
    <name evidence="2" type="ORF">K2173_004595</name>
</gene>
<accession>A0AAV8T6F8</accession>
<dbReference type="CDD" id="cd17039">
    <property type="entry name" value="Ubl_ubiquitin_like"/>
    <property type="match status" value="2"/>
</dbReference>
<dbReference type="PROSITE" id="PS50053">
    <property type="entry name" value="UBIQUITIN_2"/>
    <property type="match status" value="1"/>
</dbReference>
<dbReference type="EMBL" id="JAIWQS010000006">
    <property type="protein sequence ID" value="KAJ8761783.1"/>
    <property type="molecule type" value="Genomic_DNA"/>
</dbReference>
<dbReference type="GO" id="GO:0005829">
    <property type="term" value="C:cytosol"/>
    <property type="evidence" value="ECO:0007669"/>
    <property type="project" value="TreeGrafter"/>
</dbReference>
<name>A0AAV8T6F8_9ROSI</name>
<organism evidence="2 3">
    <name type="scientific">Erythroxylum novogranatense</name>
    <dbReference type="NCBI Taxonomy" id="1862640"/>
    <lineage>
        <taxon>Eukaryota</taxon>
        <taxon>Viridiplantae</taxon>
        <taxon>Streptophyta</taxon>
        <taxon>Embryophyta</taxon>
        <taxon>Tracheophyta</taxon>
        <taxon>Spermatophyta</taxon>
        <taxon>Magnoliopsida</taxon>
        <taxon>eudicotyledons</taxon>
        <taxon>Gunneridae</taxon>
        <taxon>Pentapetalae</taxon>
        <taxon>rosids</taxon>
        <taxon>fabids</taxon>
        <taxon>Malpighiales</taxon>
        <taxon>Erythroxylaceae</taxon>
        <taxon>Erythroxylum</taxon>
    </lineage>
</organism>
<dbReference type="GO" id="GO:0005654">
    <property type="term" value="C:nucleoplasm"/>
    <property type="evidence" value="ECO:0007669"/>
    <property type="project" value="TreeGrafter"/>
</dbReference>
<evidence type="ECO:0000313" key="3">
    <source>
        <dbReference type="Proteomes" id="UP001159364"/>
    </source>
</evidence>
<protein>
    <recommendedName>
        <fullName evidence="1">Ubiquitin-like domain-containing protein</fullName>
    </recommendedName>
</protein>
<dbReference type="Pfam" id="PF00240">
    <property type="entry name" value="ubiquitin"/>
    <property type="match status" value="1"/>
</dbReference>
<dbReference type="GO" id="GO:0031593">
    <property type="term" value="F:polyubiquitin modification-dependent protein binding"/>
    <property type="evidence" value="ECO:0007669"/>
    <property type="project" value="TreeGrafter"/>
</dbReference>
<dbReference type="AlphaFoldDB" id="A0AAV8T6F8"/>
<dbReference type="GO" id="GO:0043161">
    <property type="term" value="P:proteasome-mediated ubiquitin-dependent protein catabolic process"/>
    <property type="evidence" value="ECO:0007669"/>
    <property type="project" value="TreeGrafter"/>
</dbReference>
<feature type="domain" description="Ubiquitin-like" evidence="1">
    <location>
        <begin position="14"/>
        <end position="87"/>
    </location>
</feature>
<dbReference type="GO" id="GO:0043130">
    <property type="term" value="F:ubiquitin binding"/>
    <property type="evidence" value="ECO:0007669"/>
    <property type="project" value="TreeGrafter"/>
</dbReference>
<dbReference type="GO" id="GO:0070628">
    <property type="term" value="F:proteasome binding"/>
    <property type="evidence" value="ECO:0007669"/>
    <property type="project" value="TreeGrafter"/>
</dbReference>
<dbReference type="PANTHER" id="PTHR10621">
    <property type="entry name" value="UV EXCISION REPAIR PROTEIN RAD23"/>
    <property type="match status" value="1"/>
</dbReference>
<dbReference type="SUPFAM" id="SSF54236">
    <property type="entry name" value="Ubiquitin-like"/>
    <property type="match status" value="2"/>
</dbReference>
<comment type="caution">
    <text evidence="2">The sequence shown here is derived from an EMBL/GenBank/DDBJ whole genome shotgun (WGS) entry which is preliminary data.</text>
</comment>
<dbReference type="PANTHER" id="PTHR10621:SF61">
    <property type="entry name" value="UBIQUITIN FAMILY PROTEIN"/>
    <property type="match status" value="1"/>
</dbReference>
<sequence>MDPSSIAPAPGPTMQVLIREGGTEHPLEIPDTSTVIELKRKIEQQLGMEVERQEVMFNQFKLHKYMQTLKEYGISNGNKIYLFRKIRIWIITPECRYRVMIVRTDTIRDLKELILAEDFFYPVSPDAMRFRVSGQNDYIDNDDVILAVYGIEENTMIHLYLNN</sequence>
<proteinExistence type="predicted"/>
<evidence type="ECO:0000259" key="1">
    <source>
        <dbReference type="PROSITE" id="PS50053"/>
    </source>
</evidence>
<evidence type="ECO:0000313" key="2">
    <source>
        <dbReference type="EMBL" id="KAJ8761783.1"/>
    </source>
</evidence>
<dbReference type="Proteomes" id="UP001159364">
    <property type="component" value="Linkage Group LG06"/>
</dbReference>
<dbReference type="Gene3D" id="3.10.20.90">
    <property type="entry name" value="Phosphatidylinositol 3-kinase Catalytic Subunit, Chain A, domain 1"/>
    <property type="match status" value="2"/>
</dbReference>
<reference evidence="2 3" key="1">
    <citation type="submission" date="2021-09" db="EMBL/GenBank/DDBJ databases">
        <title>Genomic insights and catalytic innovation underlie evolution of tropane alkaloids biosynthesis.</title>
        <authorList>
            <person name="Wang Y.-J."/>
            <person name="Tian T."/>
            <person name="Huang J.-P."/>
            <person name="Huang S.-X."/>
        </authorList>
    </citation>
    <scope>NUCLEOTIDE SEQUENCE [LARGE SCALE GENOMIC DNA]</scope>
    <source>
        <strain evidence="2">KIB-2018</strain>
        <tissue evidence="2">Leaf</tissue>
    </source>
</reference>
<dbReference type="SMART" id="SM00213">
    <property type="entry name" value="UBQ"/>
    <property type="match status" value="2"/>
</dbReference>
<dbReference type="InterPro" id="IPR029071">
    <property type="entry name" value="Ubiquitin-like_domsf"/>
</dbReference>
<keyword evidence="3" id="KW-1185">Reference proteome</keyword>